<protein>
    <submittedName>
        <fullName evidence="2">Uncharacterized protein</fullName>
    </submittedName>
</protein>
<dbReference type="EMBL" id="GL349455">
    <property type="protein sequence ID" value="KNC49464.1"/>
    <property type="molecule type" value="Genomic_DNA"/>
</dbReference>
<gene>
    <name evidence="2" type="ORF">AMSG_05474</name>
</gene>
<evidence type="ECO:0000313" key="3">
    <source>
        <dbReference type="Proteomes" id="UP000054408"/>
    </source>
</evidence>
<dbReference type="Proteomes" id="UP000054408">
    <property type="component" value="Unassembled WGS sequence"/>
</dbReference>
<evidence type="ECO:0000256" key="1">
    <source>
        <dbReference type="SAM" id="SignalP"/>
    </source>
</evidence>
<dbReference type="AlphaFoldDB" id="A0A0L0DAT0"/>
<keyword evidence="1" id="KW-0732">Signal</keyword>
<feature type="signal peptide" evidence="1">
    <location>
        <begin position="1"/>
        <end position="17"/>
    </location>
</feature>
<name>A0A0L0DAT0_THETB</name>
<sequence length="129" mass="13833">MLRAGVGAGAGLAVAWAVSGTAMCGEEATTTSEGVVKGERIVDSKLAAEYEVVPETPGPLRPALRVLRERVLSKIWLVRNHIEALQQRYHELDAEAADRMAAAEDSLPVWSLPAPSVSTTTRTPLTPTW</sequence>
<keyword evidence="3" id="KW-1185">Reference proteome</keyword>
<proteinExistence type="predicted"/>
<reference evidence="2 3" key="1">
    <citation type="submission" date="2010-05" db="EMBL/GenBank/DDBJ databases">
        <title>The Genome Sequence of Thecamonas trahens ATCC 50062.</title>
        <authorList>
            <consortium name="The Broad Institute Genome Sequencing Platform"/>
            <person name="Russ C."/>
            <person name="Cuomo C."/>
            <person name="Shea T."/>
            <person name="Young S.K."/>
            <person name="Zeng Q."/>
            <person name="Koehrsen M."/>
            <person name="Haas B."/>
            <person name="Borodovsky M."/>
            <person name="Guigo R."/>
            <person name="Alvarado L."/>
            <person name="Berlin A."/>
            <person name="Bochicchio J."/>
            <person name="Borenstein D."/>
            <person name="Chapman S."/>
            <person name="Chen Z."/>
            <person name="Freedman E."/>
            <person name="Gellesch M."/>
            <person name="Goldberg J."/>
            <person name="Griggs A."/>
            <person name="Gujja S."/>
            <person name="Heilman E."/>
            <person name="Heiman D."/>
            <person name="Hepburn T."/>
            <person name="Howarth C."/>
            <person name="Jen D."/>
            <person name="Larson L."/>
            <person name="Mehta T."/>
            <person name="Park D."/>
            <person name="Pearson M."/>
            <person name="Roberts A."/>
            <person name="Saif S."/>
            <person name="Shenoy N."/>
            <person name="Sisk P."/>
            <person name="Stolte C."/>
            <person name="Sykes S."/>
            <person name="Thomson T."/>
            <person name="Walk T."/>
            <person name="White J."/>
            <person name="Yandava C."/>
            <person name="Burger G."/>
            <person name="Gray M.W."/>
            <person name="Holland P.W.H."/>
            <person name="King N."/>
            <person name="Lang F.B.F."/>
            <person name="Roger A.J."/>
            <person name="Ruiz-Trillo I."/>
            <person name="Lander E."/>
            <person name="Nusbaum C."/>
        </authorList>
    </citation>
    <scope>NUCLEOTIDE SEQUENCE [LARGE SCALE GENOMIC DNA]</scope>
    <source>
        <strain evidence="2 3">ATCC 50062</strain>
    </source>
</reference>
<accession>A0A0L0DAT0</accession>
<evidence type="ECO:0000313" key="2">
    <source>
        <dbReference type="EMBL" id="KNC49464.1"/>
    </source>
</evidence>
<feature type="chain" id="PRO_5005537409" evidence="1">
    <location>
        <begin position="18"/>
        <end position="129"/>
    </location>
</feature>
<organism evidence="2 3">
    <name type="scientific">Thecamonas trahens ATCC 50062</name>
    <dbReference type="NCBI Taxonomy" id="461836"/>
    <lineage>
        <taxon>Eukaryota</taxon>
        <taxon>Apusozoa</taxon>
        <taxon>Apusomonadida</taxon>
        <taxon>Apusomonadidae</taxon>
        <taxon>Thecamonas</taxon>
    </lineage>
</organism>
<dbReference type="RefSeq" id="XP_013757883.1">
    <property type="nucleotide sequence ID" value="XM_013902429.1"/>
</dbReference>
<dbReference type="GeneID" id="25564885"/>